<gene>
    <name evidence="3" type="ORF">UFOPK2602_00396</name>
    <name evidence="4" type="ORF">UFOPK2806_01358</name>
    <name evidence="5" type="ORF">UFOPK4306_00724</name>
</gene>
<evidence type="ECO:0000259" key="2">
    <source>
        <dbReference type="Pfam" id="PF00156"/>
    </source>
</evidence>
<protein>
    <submittedName>
        <fullName evidence="4">Unannotated protein</fullName>
    </submittedName>
</protein>
<organism evidence="4">
    <name type="scientific">freshwater metagenome</name>
    <dbReference type="NCBI Taxonomy" id="449393"/>
    <lineage>
        <taxon>unclassified sequences</taxon>
        <taxon>metagenomes</taxon>
        <taxon>ecological metagenomes</taxon>
    </lineage>
</organism>
<reference evidence="4" key="1">
    <citation type="submission" date="2020-05" db="EMBL/GenBank/DDBJ databases">
        <authorList>
            <person name="Chiriac C."/>
            <person name="Salcher M."/>
            <person name="Ghai R."/>
            <person name="Kavagutti S V."/>
        </authorList>
    </citation>
    <scope>NUCLEOTIDE SEQUENCE</scope>
</reference>
<dbReference type="PANTHER" id="PTHR47505:SF1">
    <property type="entry name" value="DNA UTILIZATION PROTEIN YHGH"/>
    <property type="match status" value="1"/>
</dbReference>
<dbReference type="EMBL" id="CAEZYY010000016">
    <property type="protein sequence ID" value="CAB4756547.1"/>
    <property type="molecule type" value="Genomic_DNA"/>
</dbReference>
<dbReference type="Gene3D" id="3.40.50.2020">
    <property type="match status" value="1"/>
</dbReference>
<dbReference type="PANTHER" id="PTHR47505">
    <property type="entry name" value="DNA UTILIZATION PROTEIN YHGH"/>
    <property type="match status" value="1"/>
</dbReference>
<evidence type="ECO:0000313" key="5">
    <source>
        <dbReference type="EMBL" id="CAB5057766.1"/>
    </source>
</evidence>
<accession>A0A6J6UDC6</accession>
<evidence type="ECO:0000256" key="1">
    <source>
        <dbReference type="ARBA" id="ARBA00008007"/>
    </source>
</evidence>
<dbReference type="InterPro" id="IPR029057">
    <property type="entry name" value="PRTase-like"/>
</dbReference>
<comment type="similarity">
    <text evidence="1">Belongs to the ComF/GntX family.</text>
</comment>
<dbReference type="CDD" id="cd06223">
    <property type="entry name" value="PRTases_typeI"/>
    <property type="match status" value="1"/>
</dbReference>
<evidence type="ECO:0000313" key="4">
    <source>
        <dbReference type="EMBL" id="CAB4756547.1"/>
    </source>
</evidence>
<dbReference type="InterPro" id="IPR000836">
    <property type="entry name" value="PRTase_dom"/>
</dbReference>
<dbReference type="Pfam" id="PF00156">
    <property type="entry name" value="Pribosyltran"/>
    <property type="match status" value="1"/>
</dbReference>
<dbReference type="EMBL" id="CAEZXX010000016">
    <property type="protein sequence ID" value="CAB4697634.1"/>
    <property type="molecule type" value="Genomic_DNA"/>
</dbReference>
<dbReference type="EMBL" id="CAFBQP010000021">
    <property type="protein sequence ID" value="CAB5057766.1"/>
    <property type="molecule type" value="Genomic_DNA"/>
</dbReference>
<sequence>MVLGLKYRNARHAASVLAPAIARSVNEPGLLDVVTWAPTSARRIADRGYDPAELLARAVANLLGLPCRRMLHRGRKSSPQSGKNRSARLIGPQFVAKPLWRNPRVLLIDDVTTTGATLREGASALLAVGAASVQCLAATATPPSG</sequence>
<feature type="domain" description="Phosphoribosyltransferase" evidence="2">
    <location>
        <begin position="47"/>
        <end position="137"/>
    </location>
</feature>
<evidence type="ECO:0000313" key="3">
    <source>
        <dbReference type="EMBL" id="CAB4697634.1"/>
    </source>
</evidence>
<dbReference type="AlphaFoldDB" id="A0A6J6UDC6"/>
<dbReference type="SUPFAM" id="SSF53271">
    <property type="entry name" value="PRTase-like"/>
    <property type="match status" value="1"/>
</dbReference>
<name>A0A6J6UDC6_9ZZZZ</name>
<dbReference type="InterPro" id="IPR051910">
    <property type="entry name" value="ComF/GntX_DNA_util-trans"/>
</dbReference>
<proteinExistence type="inferred from homology"/>